<evidence type="ECO:0000256" key="2">
    <source>
        <dbReference type="ARBA" id="ARBA00022490"/>
    </source>
</evidence>
<dbReference type="PIRSF" id="PIRSF002599">
    <property type="entry name" value="Cold_shock_A"/>
    <property type="match status" value="1"/>
</dbReference>
<dbReference type="Pfam" id="PF00313">
    <property type="entry name" value="CSD"/>
    <property type="match status" value="1"/>
</dbReference>
<evidence type="ECO:0000313" key="8">
    <source>
        <dbReference type="EMBL" id="CAK8053745.1"/>
    </source>
</evidence>
<evidence type="ECO:0000256" key="4">
    <source>
        <dbReference type="ARBA" id="ARBA00023125"/>
    </source>
</evidence>
<dbReference type="EMBL" id="CAWVOH010000001">
    <property type="protein sequence ID" value="CAK8053745.1"/>
    <property type="molecule type" value="Genomic_DNA"/>
</dbReference>
<dbReference type="SMART" id="SM00357">
    <property type="entry name" value="CSP"/>
    <property type="match status" value="1"/>
</dbReference>
<feature type="domain" description="CSD" evidence="7">
    <location>
        <begin position="1"/>
        <end position="66"/>
    </location>
</feature>
<dbReference type="Gene3D" id="2.40.50.140">
    <property type="entry name" value="Nucleic acid-binding proteins"/>
    <property type="match status" value="1"/>
</dbReference>
<evidence type="ECO:0000256" key="3">
    <source>
        <dbReference type="ARBA" id="ARBA00023015"/>
    </source>
</evidence>
<dbReference type="InterPro" id="IPR011129">
    <property type="entry name" value="CSD"/>
</dbReference>
<comment type="subcellular location">
    <subcellularLocation>
        <location evidence="1">Cytoplasm</location>
    </subcellularLocation>
</comment>
<keyword evidence="3" id="KW-0805">Transcription regulation</keyword>
<dbReference type="InterPro" id="IPR002059">
    <property type="entry name" value="CSP_DNA-bd"/>
</dbReference>
<protein>
    <submittedName>
        <fullName evidence="8">CspA family (CspC)</fullName>
    </submittedName>
</protein>
<organism evidence="8 9">
    <name type="scientific">Eupransor demetentiae</name>
    <dbReference type="NCBI Taxonomy" id="3109584"/>
    <lineage>
        <taxon>Bacteria</taxon>
        <taxon>Bacillati</taxon>
        <taxon>Bacillota</taxon>
        <taxon>Bacilli</taxon>
        <taxon>Lactobacillales</taxon>
        <taxon>Lactobacillaceae</taxon>
        <taxon>Eupransor</taxon>
    </lineage>
</organism>
<keyword evidence="2" id="KW-0963">Cytoplasm</keyword>
<comment type="caution">
    <text evidence="8">The sequence shown here is derived from an EMBL/GenBank/DDBJ whole genome shotgun (WGS) entry which is preliminary data.</text>
</comment>
<keyword evidence="5" id="KW-0010">Activator</keyword>
<evidence type="ECO:0000256" key="6">
    <source>
        <dbReference type="ARBA" id="ARBA00023163"/>
    </source>
</evidence>
<dbReference type="InterPro" id="IPR012340">
    <property type="entry name" value="NA-bd_OB-fold"/>
</dbReference>
<evidence type="ECO:0000313" key="9">
    <source>
        <dbReference type="Proteomes" id="UP001314241"/>
    </source>
</evidence>
<sequence>MKTGTVKIWQKERGYGYITPDNGGEDVYVHFNGIAGSGFKSLTPGEKVQYVLVQGPQAMQAAQVAPLEEK</sequence>
<dbReference type="PANTHER" id="PTHR46565:SF20">
    <property type="entry name" value="COLD SHOCK DOMAIN-CONTAINING PROTEIN 4"/>
    <property type="match status" value="1"/>
</dbReference>
<dbReference type="SUPFAM" id="SSF50249">
    <property type="entry name" value="Nucleic acid-binding proteins"/>
    <property type="match status" value="1"/>
</dbReference>
<keyword evidence="6" id="KW-0804">Transcription</keyword>
<evidence type="ECO:0000256" key="1">
    <source>
        <dbReference type="ARBA" id="ARBA00004496"/>
    </source>
</evidence>
<reference evidence="8 9" key="1">
    <citation type="submission" date="2024-01" db="EMBL/GenBank/DDBJ databases">
        <authorList>
            <person name="Botero Cardona J."/>
        </authorList>
    </citation>
    <scope>NUCLEOTIDE SEQUENCE [LARGE SCALE GENOMIC DNA]</scope>
    <source>
        <strain evidence="8 9">LMG 33000</strain>
    </source>
</reference>
<dbReference type="Proteomes" id="UP001314241">
    <property type="component" value="Unassembled WGS sequence"/>
</dbReference>
<keyword evidence="4" id="KW-0238">DNA-binding</keyword>
<name>A0ABP0EPY1_9LACO</name>
<proteinExistence type="predicted"/>
<evidence type="ECO:0000256" key="5">
    <source>
        <dbReference type="ARBA" id="ARBA00023159"/>
    </source>
</evidence>
<evidence type="ECO:0000259" key="7">
    <source>
        <dbReference type="PROSITE" id="PS51857"/>
    </source>
</evidence>
<dbReference type="InterPro" id="IPR012156">
    <property type="entry name" value="Cold_shock_CspA"/>
</dbReference>
<dbReference type="PRINTS" id="PR00050">
    <property type="entry name" value="COLDSHOCK"/>
</dbReference>
<gene>
    <name evidence="8" type="ORF">R54876_GBNLAHCA_00303</name>
</gene>
<keyword evidence="9" id="KW-1185">Reference proteome</keyword>
<dbReference type="PANTHER" id="PTHR46565">
    <property type="entry name" value="COLD SHOCK DOMAIN PROTEIN 2"/>
    <property type="match status" value="1"/>
</dbReference>
<dbReference type="RefSeq" id="WP_349641296.1">
    <property type="nucleotide sequence ID" value="NZ_CAWVOH010000001.1"/>
</dbReference>
<accession>A0ABP0EPY1</accession>
<dbReference type="PROSITE" id="PS51857">
    <property type="entry name" value="CSD_2"/>
    <property type="match status" value="1"/>
</dbReference>